<dbReference type="Gene3D" id="3.30.720.10">
    <property type="entry name" value="Signal recognition particle alu RNA binding heterodimer, srp9/1"/>
    <property type="match status" value="1"/>
</dbReference>
<dbReference type="Pfam" id="PF02290">
    <property type="entry name" value="SRP14"/>
    <property type="match status" value="1"/>
</dbReference>
<feature type="compositionally biased region" description="Basic and acidic residues" evidence="8">
    <location>
        <begin position="151"/>
        <end position="160"/>
    </location>
</feature>
<feature type="compositionally biased region" description="Basic residues" evidence="8">
    <location>
        <begin position="128"/>
        <end position="139"/>
    </location>
</feature>
<protein>
    <recommendedName>
        <fullName evidence="7">Signal recognition particle subunit SRP14</fullName>
    </recommendedName>
    <alternativeName>
        <fullName evidence="7">Signal recognition particle 14 kDa protein</fullName>
    </alternativeName>
</protein>
<dbReference type="EMBL" id="CAVNYO010000440">
    <property type="protein sequence ID" value="CAK5280788.1"/>
    <property type="molecule type" value="Genomic_DNA"/>
</dbReference>
<comment type="subcellular location">
    <subcellularLocation>
        <location evidence="1 7">Cytoplasm</location>
    </subcellularLocation>
</comment>
<evidence type="ECO:0000313" key="10">
    <source>
        <dbReference type="Proteomes" id="UP001295794"/>
    </source>
</evidence>
<keyword evidence="4 7" id="KW-0694">RNA-binding</keyword>
<gene>
    <name evidence="9" type="ORF">MYCIT1_LOCUS31423</name>
</gene>
<sequence>MESLSHDSFLQRLSELFDSSQEHGSIWITHKRLRHDGENATMAEGSTAEDDSQEYPCLLRVTDGTIKFSTRVQSTELDKFHAAYGALLKSSMSSLRKRDKKKEKLRAEMQAKIKKKLEEPLVVDGPKRGKGRSKRKRQEKAKAKQQVALQKAKERDEARSKSAAQAV</sequence>
<evidence type="ECO:0000313" key="9">
    <source>
        <dbReference type="EMBL" id="CAK5280788.1"/>
    </source>
</evidence>
<dbReference type="Proteomes" id="UP001295794">
    <property type="component" value="Unassembled WGS sequence"/>
</dbReference>
<dbReference type="PANTHER" id="PTHR12013">
    <property type="entry name" value="SIGNAL RECOGNITION PARTICLE 14 KD PROTEIN"/>
    <property type="match status" value="1"/>
</dbReference>
<keyword evidence="6 7" id="KW-0687">Ribonucleoprotein</keyword>
<evidence type="ECO:0000256" key="1">
    <source>
        <dbReference type="ARBA" id="ARBA00004496"/>
    </source>
</evidence>
<feature type="region of interest" description="Disordered" evidence="8">
    <location>
        <begin position="115"/>
        <end position="167"/>
    </location>
</feature>
<proteinExistence type="inferred from homology"/>
<comment type="subunit">
    <text evidence="7">Component of a fungal signal recognition particle (SRP) complex that consists of a 7SL RNA molecule (scR1) and at least six protein subunits: SRP72, SRP68, SRP54, SEC65, SRP21 and SRP14.</text>
</comment>
<keyword evidence="5 7" id="KW-0733">Signal recognition particle</keyword>
<organism evidence="9 10">
    <name type="scientific">Mycena citricolor</name>
    <dbReference type="NCBI Taxonomy" id="2018698"/>
    <lineage>
        <taxon>Eukaryota</taxon>
        <taxon>Fungi</taxon>
        <taxon>Dikarya</taxon>
        <taxon>Basidiomycota</taxon>
        <taxon>Agaricomycotina</taxon>
        <taxon>Agaricomycetes</taxon>
        <taxon>Agaricomycetidae</taxon>
        <taxon>Agaricales</taxon>
        <taxon>Marasmiineae</taxon>
        <taxon>Mycenaceae</taxon>
        <taxon>Mycena</taxon>
    </lineage>
</organism>
<evidence type="ECO:0000256" key="2">
    <source>
        <dbReference type="ARBA" id="ARBA00010349"/>
    </source>
</evidence>
<dbReference type="InterPro" id="IPR009018">
    <property type="entry name" value="Signal_recog_particle_SRP9/14"/>
</dbReference>
<evidence type="ECO:0000256" key="5">
    <source>
        <dbReference type="ARBA" id="ARBA00023135"/>
    </source>
</evidence>
<dbReference type="AlphaFoldDB" id="A0AAD2HU28"/>
<dbReference type="GO" id="GO:0005786">
    <property type="term" value="C:signal recognition particle, endoplasmic reticulum targeting"/>
    <property type="evidence" value="ECO:0007669"/>
    <property type="project" value="UniProtKB-UniRule"/>
</dbReference>
<keyword evidence="10" id="KW-1185">Reference proteome</keyword>
<dbReference type="GO" id="GO:0006614">
    <property type="term" value="P:SRP-dependent cotranslational protein targeting to membrane"/>
    <property type="evidence" value="ECO:0007669"/>
    <property type="project" value="UniProtKB-UniRule"/>
</dbReference>
<evidence type="ECO:0000256" key="8">
    <source>
        <dbReference type="SAM" id="MobiDB-lite"/>
    </source>
</evidence>
<evidence type="ECO:0000256" key="7">
    <source>
        <dbReference type="RuleBase" id="RU368100"/>
    </source>
</evidence>
<dbReference type="GO" id="GO:0030942">
    <property type="term" value="F:endoplasmic reticulum signal peptide binding"/>
    <property type="evidence" value="ECO:0007669"/>
    <property type="project" value="UniProtKB-UniRule"/>
</dbReference>
<accession>A0AAD2HU28</accession>
<evidence type="ECO:0000256" key="6">
    <source>
        <dbReference type="ARBA" id="ARBA00023274"/>
    </source>
</evidence>
<comment type="similarity">
    <text evidence="2 7">Belongs to the SRP14 family.</text>
</comment>
<reference evidence="9" key="1">
    <citation type="submission" date="2023-11" db="EMBL/GenBank/DDBJ databases">
        <authorList>
            <person name="De Vega J J."/>
            <person name="De Vega J J."/>
        </authorList>
    </citation>
    <scope>NUCLEOTIDE SEQUENCE</scope>
</reference>
<evidence type="ECO:0000256" key="4">
    <source>
        <dbReference type="ARBA" id="ARBA00022884"/>
    </source>
</evidence>
<dbReference type="SUPFAM" id="SSF54762">
    <property type="entry name" value="Signal recognition particle alu RNA binding heterodimer, SRP9/14"/>
    <property type="match status" value="1"/>
</dbReference>
<name>A0AAD2HU28_9AGAR</name>
<evidence type="ECO:0000256" key="3">
    <source>
        <dbReference type="ARBA" id="ARBA00022490"/>
    </source>
</evidence>
<comment type="caution">
    <text evidence="9">The sequence shown here is derived from an EMBL/GenBank/DDBJ whole genome shotgun (WGS) entry which is preliminary data.</text>
</comment>
<dbReference type="InterPro" id="IPR003210">
    <property type="entry name" value="Signal_recog_particle_SRP14"/>
</dbReference>
<keyword evidence="3 7" id="KW-0963">Cytoplasm</keyword>
<dbReference type="GO" id="GO:0008312">
    <property type="term" value="F:7S RNA binding"/>
    <property type="evidence" value="ECO:0007669"/>
    <property type="project" value="UniProtKB-UniRule"/>
</dbReference>
<comment type="function">
    <text evidence="7">Component of the signal recognition particle (SRP) complex, a ribonucleoprotein complex that mediates the cotranslational targeting of secretory and membrane proteins to the endoplasmic reticulum (ER).</text>
</comment>